<keyword evidence="1" id="KW-0732">Signal</keyword>
<dbReference type="Gene3D" id="3.60.10.10">
    <property type="entry name" value="Endonuclease/exonuclease/phosphatase"/>
    <property type="match status" value="1"/>
</dbReference>
<gene>
    <name evidence="3" type="ORF">DLD77_09620</name>
</gene>
<sequence>MKNITFALLFCLLGSVAALAQDNGLKVMTFNIRYNTPRDSANAWPNRIEKVASQILFYHPQVVGVQEALSGQMDDLAQRLAGYKFIGSGRDDGAKKGEFSAIFYDAERLILLDQRTFWLSETPETVGSKGWDANLPRIVTYGRFRDKKTKKEFYHFNTHFDHIGKVARRESARLLLKKVNEIAGKTPAVITGDFNATPGDEPIQVIVNPQDPQRLTDAKGISKTPHYGPTGTFNGFRAHETGTEPIDYIFLKGKWGVAKHATISESWKGLFASDHFAVLAELSYP</sequence>
<proteinExistence type="predicted"/>
<keyword evidence="4" id="KW-1185">Reference proteome</keyword>
<dbReference type="InterPro" id="IPR050410">
    <property type="entry name" value="CCR4/nocturin_mRNA_transcr"/>
</dbReference>
<organism evidence="3 4">
    <name type="scientific">Chitinophaga alhagiae</name>
    <dbReference type="NCBI Taxonomy" id="2203219"/>
    <lineage>
        <taxon>Bacteria</taxon>
        <taxon>Pseudomonadati</taxon>
        <taxon>Bacteroidota</taxon>
        <taxon>Chitinophagia</taxon>
        <taxon>Chitinophagales</taxon>
        <taxon>Chitinophagaceae</taxon>
        <taxon>Chitinophaga</taxon>
    </lineage>
</organism>
<keyword evidence="3" id="KW-0255">Endonuclease</keyword>
<reference evidence="3 4" key="1">
    <citation type="submission" date="2018-05" db="EMBL/GenBank/DDBJ databases">
        <title>Chitinophaga sp. nov., isolated from rhizosphere soil of Alhagi.</title>
        <authorList>
            <person name="Liu Y."/>
        </authorList>
    </citation>
    <scope>NUCLEOTIDE SEQUENCE [LARGE SCALE GENOMIC DNA]</scope>
    <source>
        <strain evidence="3 4">T22</strain>
    </source>
</reference>
<evidence type="ECO:0000313" key="3">
    <source>
        <dbReference type="EMBL" id="AWO01935.1"/>
    </source>
</evidence>
<dbReference type="Pfam" id="PF03372">
    <property type="entry name" value="Exo_endo_phos"/>
    <property type="match status" value="1"/>
</dbReference>
<dbReference type="GO" id="GO:0004519">
    <property type="term" value="F:endonuclease activity"/>
    <property type="evidence" value="ECO:0007669"/>
    <property type="project" value="UniProtKB-KW"/>
</dbReference>
<keyword evidence="3" id="KW-0540">Nuclease</keyword>
<evidence type="ECO:0000259" key="2">
    <source>
        <dbReference type="Pfam" id="PF03372"/>
    </source>
</evidence>
<dbReference type="CDD" id="cd09083">
    <property type="entry name" value="EEP-1"/>
    <property type="match status" value="1"/>
</dbReference>
<dbReference type="InterPro" id="IPR036691">
    <property type="entry name" value="Endo/exonu/phosph_ase_sf"/>
</dbReference>
<keyword evidence="3" id="KW-0378">Hydrolase</keyword>
<feature type="chain" id="PRO_5046885286" evidence="1">
    <location>
        <begin position="21"/>
        <end position="285"/>
    </location>
</feature>
<dbReference type="Proteomes" id="UP000246099">
    <property type="component" value="Chromosome"/>
</dbReference>
<dbReference type="PANTHER" id="PTHR12121">
    <property type="entry name" value="CARBON CATABOLITE REPRESSOR PROTEIN 4"/>
    <property type="match status" value="1"/>
</dbReference>
<evidence type="ECO:0000256" key="1">
    <source>
        <dbReference type="SAM" id="SignalP"/>
    </source>
</evidence>
<feature type="domain" description="Endonuclease/exonuclease/phosphatase" evidence="2">
    <location>
        <begin position="28"/>
        <end position="275"/>
    </location>
</feature>
<dbReference type="PANTHER" id="PTHR12121:SF36">
    <property type="entry name" value="ENDONUCLEASE_EXONUCLEASE_PHOSPHATASE DOMAIN-CONTAINING PROTEIN"/>
    <property type="match status" value="1"/>
</dbReference>
<dbReference type="SUPFAM" id="SSF56219">
    <property type="entry name" value="DNase I-like"/>
    <property type="match status" value="1"/>
</dbReference>
<feature type="signal peptide" evidence="1">
    <location>
        <begin position="1"/>
        <end position="20"/>
    </location>
</feature>
<accession>A0ABN5LRA1</accession>
<evidence type="ECO:0000313" key="4">
    <source>
        <dbReference type="Proteomes" id="UP000246099"/>
    </source>
</evidence>
<dbReference type="EMBL" id="CP029600">
    <property type="protein sequence ID" value="AWO01935.1"/>
    <property type="molecule type" value="Genomic_DNA"/>
</dbReference>
<name>A0ABN5LRA1_9BACT</name>
<protein>
    <submittedName>
        <fullName evidence="3">Endonuclease/exonuclease/phosphatase</fullName>
    </submittedName>
</protein>
<dbReference type="RefSeq" id="WP_119078143.1">
    <property type="nucleotide sequence ID" value="NZ_CP029600.1"/>
</dbReference>
<dbReference type="InterPro" id="IPR005135">
    <property type="entry name" value="Endo/exonuclease/phosphatase"/>
</dbReference>